<name>A0A0F9ZLP7_TRIHA</name>
<comment type="caution">
    <text evidence="2">The sequence shown here is derived from an EMBL/GenBank/DDBJ whole genome shotgun (WGS) entry which is preliminary data.</text>
</comment>
<sequence length="149" mass="15424">MQSQTLPAKTRPCNPSSFCAPVASLCSVLQVFVSPKEKVSGSAAGLDLESLSSSSDSSTVLYGAVAAAATSTTGRNSSSKQQQQQHDLALPAISPPLPWPVARLPLRYQNCTALLVLAIPAAPLSVTCEEALQGSTTTTKYCAFPAPDT</sequence>
<reference evidence="3" key="1">
    <citation type="journal article" date="2015" name="Genome Announc.">
        <title>Draft whole-genome sequence of the biocontrol agent Trichoderma harzianum T6776.</title>
        <authorList>
            <person name="Baroncelli R."/>
            <person name="Piaggeschi G."/>
            <person name="Fiorini L."/>
            <person name="Bertolini E."/>
            <person name="Zapparata A."/>
            <person name="Pe M.E."/>
            <person name="Sarrocco S."/>
            <person name="Vannacci G."/>
        </authorList>
    </citation>
    <scope>NUCLEOTIDE SEQUENCE [LARGE SCALE GENOMIC DNA]</scope>
    <source>
        <strain evidence="3">T6776</strain>
    </source>
</reference>
<gene>
    <name evidence="2" type="ORF">THAR02_06727</name>
</gene>
<dbReference type="Proteomes" id="UP000034112">
    <property type="component" value="Unassembled WGS sequence"/>
</dbReference>
<dbReference type="AlphaFoldDB" id="A0A0F9ZLP7"/>
<protein>
    <submittedName>
        <fullName evidence="2">Uncharacterized protein</fullName>
    </submittedName>
</protein>
<evidence type="ECO:0000256" key="1">
    <source>
        <dbReference type="SAM" id="MobiDB-lite"/>
    </source>
</evidence>
<evidence type="ECO:0000313" key="2">
    <source>
        <dbReference type="EMBL" id="KKP01162.1"/>
    </source>
</evidence>
<accession>A0A0F9ZLP7</accession>
<feature type="compositionally biased region" description="Polar residues" evidence="1">
    <location>
        <begin position="74"/>
        <end position="86"/>
    </location>
</feature>
<organism evidence="2 3">
    <name type="scientific">Trichoderma harzianum</name>
    <name type="common">Hypocrea lixii</name>
    <dbReference type="NCBI Taxonomy" id="5544"/>
    <lineage>
        <taxon>Eukaryota</taxon>
        <taxon>Fungi</taxon>
        <taxon>Dikarya</taxon>
        <taxon>Ascomycota</taxon>
        <taxon>Pezizomycotina</taxon>
        <taxon>Sordariomycetes</taxon>
        <taxon>Hypocreomycetidae</taxon>
        <taxon>Hypocreales</taxon>
        <taxon>Hypocreaceae</taxon>
        <taxon>Trichoderma</taxon>
    </lineage>
</organism>
<feature type="region of interest" description="Disordered" evidence="1">
    <location>
        <begin position="71"/>
        <end position="91"/>
    </location>
</feature>
<evidence type="ECO:0000313" key="3">
    <source>
        <dbReference type="Proteomes" id="UP000034112"/>
    </source>
</evidence>
<proteinExistence type="predicted"/>
<dbReference type="EMBL" id="JOKZ01000209">
    <property type="protein sequence ID" value="KKP01162.1"/>
    <property type="molecule type" value="Genomic_DNA"/>
</dbReference>